<dbReference type="InterPro" id="IPR011006">
    <property type="entry name" value="CheY-like_superfamily"/>
</dbReference>
<dbReference type="Pfam" id="PF00196">
    <property type="entry name" value="GerE"/>
    <property type="match status" value="1"/>
</dbReference>
<dbReference type="SUPFAM" id="SSF52172">
    <property type="entry name" value="CheY-like"/>
    <property type="match status" value="1"/>
</dbReference>
<sequence>MNNTILIADDHPLILKGLHDFLVEKEYNVLASAKDGKEAYEIIKDQQPDIAILDIRMPFLDGLEIAKKCQDEALTTKIILITFEKDEIVYQQAKGLNIYGYVLKEFALEEIENCLNSVQNNVPYFSPELIEFLEVDESVKALHLLTTTEKEVLRLISENKTAKEIGKEMFISSRTVEKHKSHIINKLNLESKASSLFLYAKEHQEYLNKNT</sequence>
<dbReference type="InterPro" id="IPR039420">
    <property type="entry name" value="WalR-like"/>
</dbReference>
<evidence type="ECO:0000313" key="8">
    <source>
        <dbReference type="Proteomes" id="UP001595953"/>
    </source>
</evidence>
<dbReference type="PANTHER" id="PTHR43214:SF41">
    <property type="entry name" value="NITRATE_NITRITE RESPONSE REGULATOR PROTEIN NARP"/>
    <property type="match status" value="1"/>
</dbReference>
<gene>
    <name evidence="7" type="ORF">ACFO5O_09550</name>
</gene>
<dbReference type="PRINTS" id="PR00038">
    <property type="entry name" value="HTHLUXR"/>
</dbReference>
<dbReference type="InterPro" id="IPR000792">
    <property type="entry name" value="Tscrpt_reg_LuxR_C"/>
</dbReference>
<dbReference type="PROSITE" id="PS50043">
    <property type="entry name" value="HTH_LUXR_2"/>
    <property type="match status" value="1"/>
</dbReference>
<dbReference type="SMART" id="SM00421">
    <property type="entry name" value="HTH_LUXR"/>
    <property type="match status" value="1"/>
</dbReference>
<reference evidence="8" key="1">
    <citation type="journal article" date="2019" name="Int. J. Syst. Evol. Microbiol.">
        <title>The Global Catalogue of Microorganisms (GCM) 10K type strain sequencing project: providing services to taxonomists for standard genome sequencing and annotation.</title>
        <authorList>
            <consortium name="The Broad Institute Genomics Platform"/>
            <consortium name="The Broad Institute Genome Sequencing Center for Infectious Disease"/>
            <person name="Wu L."/>
            <person name="Ma J."/>
        </authorList>
    </citation>
    <scope>NUCLEOTIDE SEQUENCE [LARGE SCALE GENOMIC DNA]</scope>
    <source>
        <strain evidence="8">CCUG 63682</strain>
    </source>
</reference>
<dbReference type="Proteomes" id="UP001595953">
    <property type="component" value="Unassembled WGS sequence"/>
</dbReference>
<name>A0ABV9N4S7_9FLAO</name>
<feature type="modified residue" description="4-aspartylphosphate" evidence="4">
    <location>
        <position position="54"/>
    </location>
</feature>
<feature type="domain" description="HTH luxR-type" evidence="5">
    <location>
        <begin position="138"/>
        <end position="204"/>
    </location>
</feature>
<dbReference type="CDD" id="cd06170">
    <property type="entry name" value="LuxR_C_like"/>
    <property type="match status" value="1"/>
</dbReference>
<evidence type="ECO:0000256" key="4">
    <source>
        <dbReference type="PROSITE-ProRule" id="PRU00169"/>
    </source>
</evidence>
<dbReference type="RefSeq" id="WP_387963182.1">
    <property type="nucleotide sequence ID" value="NZ_JBHSGP010000014.1"/>
</dbReference>
<evidence type="ECO:0000256" key="3">
    <source>
        <dbReference type="ARBA" id="ARBA00023163"/>
    </source>
</evidence>
<protein>
    <submittedName>
        <fullName evidence="7">Response regulator</fullName>
    </submittedName>
</protein>
<dbReference type="PROSITE" id="PS50110">
    <property type="entry name" value="RESPONSE_REGULATORY"/>
    <property type="match status" value="1"/>
</dbReference>
<dbReference type="InterPro" id="IPR001789">
    <property type="entry name" value="Sig_transdc_resp-reg_receiver"/>
</dbReference>
<dbReference type="Pfam" id="PF00072">
    <property type="entry name" value="Response_reg"/>
    <property type="match status" value="1"/>
</dbReference>
<comment type="caution">
    <text evidence="7">The sequence shown here is derived from an EMBL/GenBank/DDBJ whole genome shotgun (WGS) entry which is preliminary data.</text>
</comment>
<dbReference type="InterPro" id="IPR016032">
    <property type="entry name" value="Sig_transdc_resp-reg_C-effctor"/>
</dbReference>
<evidence type="ECO:0000259" key="5">
    <source>
        <dbReference type="PROSITE" id="PS50043"/>
    </source>
</evidence>
<dbReference type="EMBL" id="JBHSGP010000014">
    <property type="protein sequence ID" value="MFC4722565.1"/>
    <property type="molecule type" value="Genomic_DNA"/>
</dbReference>
<keyword evidence="3" id="KW-0804">Transcription</keyword>
<accession>A0ABV9N4S7</accession>
<dbReference type="Gene3D" id="3.40.50.2300">
    <property type="match status" value="1"/>
</dbReference>
<evidence type="ECO:0000256" key="2">
    <source>
        <dbReference type="ARBA" id="ARBA00023125"/>
    </source>
</evidence>
<evidence type="ECO:0000256" key="1">
    <source>
        <dbReference type="ARBA" id="ARBA00023015"/>
    </source>
</evidence>
<keyword evidence="4" id="KW-0597">Phosphoprotein</keyword>
<feature type="domain" description="Response regulatory" evidence="6">
    <location>
        <begin position="4"/>
        <end position="119"/>
    </location>
</feature>
<organism evidence="7 8">
    <name type="scientific">Geojedonia litorea</name>
    <dbReference type="NCBI Taxonomy" id="1268269"/>
    <lineage>
        <taxon>Bacteria</taxon>
        <taxon>Pseudomonadati</taxon>
        <taxon>Bacteroidota</taxon>
        <taxon>Flavobacteriia</taxon>
        <taxon>Flavobacteriales</taxon>
        <taxon>Flavobacteriaceae</taxon>
        <taxon>Geojedonia</taxon>
    </lineage>
</organism>
<evidence type="ECO:0000259" key="6">
    <source>
        <dbReference type="PROSITE" id="PS50110"/>
    </source>
</evidence>
<keyword evidence="1" id="KW-0805">Transcription regulation</keyword>
<keyword evidence="8" id="KW-1185">Reference proteome</keyword>
<evidence type="ECO:0000313" key="7">
    <source>
        <dbReference type="EMBL" id="MFC4722565.1"/>
    </source>
</evidence>
<dbReference type="PANTHER" id="PTHR43214">
    <property type="entry name" value="TWO-COMPONENT RESPONSE REGULATOR"/>
    <property type="match status" value="1"/>
</dbReference>
<proteinExistence type="predicted"/>
<dbReference type="SMART" id="SM00448">
    <property type="entry name" value="REC"/>
    <property type="match status" value="1"/>
</dbReference>
<dbReference type="SUPFAM" id="SSF46894">
    <property type="entry name" value="C-terminal effector domain of the bipartite response regulators"/>
    <property type="match status" value="1"/>
</dbReference>
<keyword evidence="2" id="KW-0238">DNA-binding</keyword>